<dbReference type="EMBL" id="JBEWTB010000002">
    <property type="protein sequence ID" value="MET4756853.1"/>
    <property type="molecule type" value="Genomic_DNA"/>
</dbReference>
<evidence type="ECO:0000256" key="2">
    <source>
        <dbReference type="SAM" id="SignalP"/>
    </source>
</evidence>
<feature type="compositionally biased region" description="Polar residues" evidence="1">
    <location>
        <begin position="2435"/>
        <end position="2455"/>
    </location>
</feature>
<feature type="signal peptide" evidence="2">
    <location>
        <begin position="1"/>
        <end position="35"/>
    </location>
</feature>
<organism evidence="3 4">
    <name type="scientific">Endozoicomonas lisbonensis</name>
    <dbReference type="NCBI Taxonomy" id="3120522"/>
    <lineage>
        <taxon>Bacteria</taxon>
        <taxon>Pseudomonadati</taxon>
        <taxon>Pseudomonadota</taxon>
        <taxon>Gammaproteobacteria</taxon>
        <taxon>Oceanospirillales</taxon>
        <taxon>Endozoicomonadaceae</taxon>
        <taxon>Endozoicomonas</taxon>
    </lineage>
</organism>
<reference evidence="3 4" key="1">
    <citation type="submission" date="2024-06" db="EMBL/GenBank/DDBJ databases">
        <title>Genomic Encyclopedia of Type Strains, Phase V (KMG-V): Genome sequencing to study the core and pangenomes of soil and plant-associated prokaryotes.</title>
        <authorList>
            <person name="Whitman W."/>
        </authorList>
    </citation>
    <scope>NUCLEOTIDE SEQUENCE [LARGE SCALE GENOMIC DNA]</scope>
    <source>
        <strain evidence="3 4">NE40</strain>
    </source>
</reference>
<gene>
    <name evidence="3" type="ORF">V5J35_002045</name>
</gene>
<evidence type="ECO:0000256" key="1">
    <source>
        <dbReference type="SAM" id="MobiDB-lite"/>
    </source>
</evidence>
<comment type="caution">
    <text evidence="3">The sequence shown here is derived from an EMBL/GenBank/DDBJ whole genome shotgun (WGS) entry which is preliminary data.</text>
</comment>
<feature type="region of interest" description="Disordered" evidence="1">
    <location>
        <begin position="2915"/>
        <end position="2943"/>
    </location>
</feature>
<evidence type="ECO:0008006" key="5">
    <source>
        <dbReference type="Google" id="ProtNLM"/>
    </source>
</evidence>
<name>A0ABV2SIS8_9GAMM</name>
<feature type="compositionally biased region" description="Polar residues" evidence="1">
    <location>
        <begin position="2463"/>
        <end position="2481"/>
    </location>
</feature>
<evidence type="ECO:0000313" key="3">
    <source>
        <dbReference type="EMBL" id="MET4756853.1"/>
    </source>
</evidence>
<protein>
    <recommendedName>
        <fullName evidence="5">Right handed beta helix domain-containing protein</fullName>
    </recommendedName>
</protein>
<dbReference type="InterPro" id="IPR011050">
    <property type="entry name" value="Pectin_lyase_fold/virulence"/>
</dbReference>
<keyword evidence="2" id="KW-0732">Signal</keyword>
<keyword evidence="4" id="KW-1185">Reference proteome</keyword>
<evidence type="ECO:0000313" key="4">
    <source>
        <dbReference type="Proteomes" id="UP001549366"/>
    </source>
</evidence>
<proteinExistence type="predicted"/>
<feature type="compositionally biased region" description="Low complexity" evidence="1">
    <location>
        <begin position="809"/>
        <end position="821"/>
    </location>
</feature>
<feature type="compositionally biased region" description="Low complexity" evidence="1">
    <location>
        <begin position="2413"/>
        <end position="2434"/>
    </location>
</feature>
<feature type="region of interest" description="Disordered" evidence="1">
    <location>
        <begin position="804"/>
        <end position="834"/>
    </location>
</feature>
<sequence length="2943" mass="321380">MKSLSKTICCLTYKLRYFLTFFCLILNALSFSTYGADKPDTTTPPSPSITTTQSPLNSTSAVVSTTPVTRNNPCSQILNNEAARTSCNNFFNSPKAAGTQSSFEKAVVVSSADDLVNKVKNADKSTIIVLTPGIYKITERLTIKQTTALVGTKNGDTLPTIKTTKALVDQKYNDFSLAYLSKETSLSSKGFYSAFINWDTSIAPDEQLASFHSGYMIYSNGYQGEIRLHGNTFSHSNEHDDIYLSDIVYLKKPGGPAYIDSNTFNTSHVHYSAVDSDCTNCGELDPEIHITANKLTSDQDETDTAYAFSLSAHRKFVINDNTQQTSQAAFSIEIDLLNEPGLQASISRNIANKDAIPSIEVSVLKDFMDDDKVSGQLDITYNDNFDRDDIDLPYHSEGYIRFIESPKSSSTSQALSSPTSVPAPLPMTGASTTAAIEPTSSINVPTASSSASPSMVTNPCDALSHDAAARKTCNDFLSNHQATGGDKDFSHVTLVSDVPALLSAVEEGHLYDGKPFAGTIVILRSGTYALTRPLRISHKVALVGEKSGTSLPEIKAGKAIAKQSHQLNSLVHLTKGSSQTASGFFSTQILWDASLDTDQKDAVCKAAIKSTHYPGKIRIFDNRFNHQGTKSVVFDYLKFTNSHGDTYIGSNTFDTTYLKNTAIDAHCSNCLNFNPKLEIISNTFDVQKGSTRKTVAGALAINGYKRFWIEGNQQKNAKAAAYIKVGLLNNTSGLKGFIRNNIALRETPAKQRHIKIESNTKIGQSLNISGSLTTTPNTYYSIDDPEGLVAHIGTSISASIQEPSASYQSTPSTPVVPAPTSIKPTPTGQAVAKTSTITPTPRLATTTQPSTTQATKICDTLKSTSNIIQTCKDFLENKNASEGGTFSKAVVVTNAKELIDAVTEKHPTGQPVSDKIVILQHGTYELPHTLEITHGIALVGETRNNTSSVSASGSSSVTYPVIRAEADFSALGYNPETFTYTEQYNKKALAYLHNGGGSQTTGFFSHHIHWETTHPSGKHSILFNGAINSQSYAGKIRLYQNQFSQTNASRIHHFINLINATGGAYINDNKFDTSNTHNTAIYAYCQKESCQTNNPPLEINSNHFHAQSEMLFGQKGAIHTKGYSQFKIIGNIQETKYAFGQIYVENHKNKQQIDAYIQNNRAHPEATERQREIKIYSAFSPDEPVEINGKIHISGNANYKYDDEGYTLDHVDYTPYKGTVSTQIALSATPTVNTVASTYSLPVLAGSITPTQLLVSVTASASTLTKKYPCDDIKDDETAFAACDAFLKSEKASGPASSKPSFSHAFIVNSADSLKDAIEKERYDGKPFIGSIIILRPGSYQLSQPLLISHRVALIGEKDENDKLPTLQAADDFHVPSGGGYRMVYLHNSLLSQDSGFYSTDLHWQARIPVRLGDSMFLSIIHSSGYKGEVRLYNNLFDHADQNSEVLHFLNLEENANQRIYIGNNTFDTSHVSGSTITSSGPYGRNNKARINIESNTFTTSEKTVNTDIKAIDLFRYQYLSIKDNIQKTSLAAGSIEVAFNNYSEIKEASIRNNKANKDATETNRILLLKLIADIAAPIAITGSVDLSGNQNYKFETSSNFPAANYDRVPYKAVATTSKSISTSTKQAAISSTIQPTPAQSTAITQSIAPTSPPAAICDSSNIVSSLHVTSSEIDACKAFLKNEKASAGRSFDIAVVVDNASELTQAVTGHFLTAKADDSKLIVLKNGTYWLPNALQITHKIALVGVVKDGSYPVIRAADNFSILNLSHNDRALAYLYDDPAVVTKKGFYSHHIHWDTTNPSDKVMLLLNGAINSLSYEGEFRIYENQFSESKHDYTSSYIHLIDATGATYINSNRFDTAYLRKAAIFAYCSRSNCVTTPTQLEISSNYFHSKVVSDKTDIPKMMSIEGYVQYKILDNKQETKDAAGTIYVKDHSNTLHMDAYIENNIAHKEAPESQRRILVESFFTPEKALDITGKLHVSGNDYYKFKESGLEYKYVTYSPGKSLAPSQTVLPTPTQSVTAVYSKSSAYVFPGLSLDTITPTQVLASASVTASITVPAKKPVCNDIADDATAFAACEAFLKSEEASGPKSSKPTFTHAFTVDSPKSLLEKVKMEQHDGKAVSGRIIVLKPGTYKLSEPLQPSHRMAFVGLKSSDGKLPVIKPADTFKVPSGSINSMLHLKAGNVKYATVAGFYSSNLEWATDLFGGKTFYEFESIIYAERYNGDIRFYNNRFSHLHGFVWSRYSVLMSGNSGHKYYIGHNTIDTSATITGVVKSSARNSKDNQADIEVEFNEFSTTDKAVSLDAEAIFLSGYQRLKINDNTQKDKHAAGTIEITVYNHEPIKSAIIRNNTAHKDAPEKDRTIELRLSKNVGDPDKVTGAFEVKDNDYYEFSYSDLPKANFHHKYGKRVGLEPTASPALSTTPSVSPTSSHSVSEVTATPATQPAFSKSPTNPVTRKTGPAPSEQTQPLPKSTVQTKTPPSFTSLCKRLKGTLEARYCEEFQVKLKKQEINTTFSEVVVVKNSDELVKEVVHTPDLGKIILLHNGNYELDQALHIRKKIALVGMGNPVIKSANIVYPAAEEETYTLALLNDEVAIHGATYGFYTKGITWDISAPDNTEVKPYSSAIKAVNHPGDIVILDDSFQYQSTRDNEEAPSHYIDIQKSTGNVRIADNTFFTGGLKESAIYANCKDCLKDNQYIDIVGNHFTDTEKVESTLVAIDVRYYKNLNIHRNVQETASATAQINVVLPNHKDDINAVIKDNLALAASDAEKRTIFLTIDKLVKAPASIGGSVRVFNNQCYFIRDYGIPSHVLDIIQGGCSATAHAQGGTQTSGGLSTGEWGAIGGGALLTLLYGGAGIYGCTDRYGHEVAHQIFIFPKTAVVFVASQITNLYHKTRGYNPQGAQASIKFNELKRKAENEQGFADPQTEPLVEPGDENEAATTGL</sequence>
<dbReference type="InterPro" id="IPR012334">
    <property type="entry name" value="Pectin_lyas_fold"/>
</dbReference>
<accession>A0ABV2SIS8</accession>
<feature type="chain" id="PRO_5046082652" description="Right handed beta helix domain-containing protein" evidence="2">
    <location>
        <begin position="36"/>
        <end position="2943"/>
    </location>
</feature>
<dbReference type="Proteomes" id="UP001549366">
    <property type="component" value="Unassembled WGS sequence"/>
</dbReference>
<feature type="region of interest" description="Disordered" evidence="1">
    <location>
        <begin position="2412"/>
        <end position="2481"/>
    </location>
</feature>
<dbReference type="Gene3D" id="2.160.20.10">
    <property type="entry name" value="Single-stranded right-handed beta-helix, Pectin lyase-like"/>
    <property type="match status" value="1"/>
</dbReference>
<dbReference type="SUPFAM" id="SSF51126">
    <property type="entry name" value="Pectin lyase-like"/>
    <property type="match status" value="4"/>
</dbReference>